<dbReference type="PANTHER" id="PTHR24171:SF10">
    <property type="entry name" value="ANKYRIN REPEAT DOMAIN-CONTAINING PROTEIN 29-LIKE"/>
    <property type="match status" value="1"/>
</dbReference>
<evidence type="ECO:0000256" key="2">
    <source>
        <dbReference type="ARBA" id="ARBA00023043"/>
    </source>
</evidence>
<dbReference type="EMBL" id="BLXT01004413">
    <property type="protein sequence ID" value="GFO12372.1"/>
    <property type="molecule type" value="Genomic_DNA"/>
</dbReference>
<proteinExistence type="predicted"/>
<organism evidence="4 5">
    <name type="scientific">Plakobranchus ocellatus</name>
    <dbReference type="NCBI Taxonomy" id="259542"/>
    <lineage>
        <taxon>Eukaryota</taxon>
        <taxon>Metazoa</taxon>
        <taxon>Spiralia</taxon>
        <taxon>Lophotrochozoa</taxon>
        <taxon>Mollusca</taxon>
        <taxon>Gastropoda</taxon>
        <taxon>Heterobranchia</taxon>
        <taxon>Euthyneura</taxon>
        <taxon>Panpulmonata</taxon>
        <taxon>Sacoglossa</taxon>
        <taxon>Placobranchoidea</taxon>
        <taxon>Plakobranchidae</taxon>
        <taxon>Plakobranchus</taxon>
    </lineage>
</organism>
<feature type="repeat" description="ANK" evidence="3">
    <location>
        <begin position="48"/>
        <end position="80"/>
    </location>
</feature>
<dbReference type="InterPro" id="IPR002110">
    <property type="entry name" value="Ankyrin_rpt"/>
</dbReference>
<dbReference type="AlphaFoldDB" id="A0AAV4AZD1"/>
<evidence type="ECO:0000313" key="5">
    <source>
        <dbReference type="Proteomes" id="UP000735302"/>
    </source>
</evidence>
<dbReference type="Proteomes" id="UP000735302">
    <property type="component" value="Unassembled WGS sequence"/>
</dbReference>
<protein>
    <submittedName>
        <fullName evidence="4">Ankyrin repeat domain-containing protein 7</fullName>
    </submittedName>
</protein>
<dbReference type="PROSITE" id="PS50088">
    <property type="entry name" value="ANK_REPEAT"/>
    <property type="match status" value="2"/>
</dbReference>
<name>A0AAV4AZD1_9GAST</name>
<keyword evidence="1" id="KW-0677">Repeat</keyword>
<keyword evidence="5" id="KW-1185">Reference proteome</keyword>
<evidence type="ECO:0000313" key="4">
    <source>
        <dbReference type="EMBL" id="GFO12372.1"/>
    </source>
</evidence>
<dbReference type="PANTHER" id="PTHR24171">
    <property type="entry name" value="ANKYRIN REPEAT DOMAIN-CONTAINING PROTEIN 39-RELATED"/>
    <property type="match status" value="1"/>
</dbReference>
<gene>
    <name evidence="4" type="ORF">PoB_003887700</name>
</gene>
<evidence type="ECO:0000256" key="3">
    <source>
        <dbReference type="PROSITE-ProRule" id="PRU00023"/>
    </source>
</evidence>
<keyword evidence="2 3" id="KW-0040">ANK repeat</keyword>
<comment type="caution">
    <text evidence="4">The sequence shown here is derived from an EMBL/GenBank/DDBJ whole genome shotgun (WGS) entry which is preliminary data.</text>
</comment>
<dbReference type="Pfam" id="PF12796">
    <property type="entry name" value="Ank_2"/>
    <property type="match status" value="1"/>
</dbReference>
<dbReference type="Gene3D" id="1.25.40.20">
    <property type="entry name" value="Ankyrin repeat-containing domain"/>
    <property type="match status" value="1"/>
</dbReference>
<dbReference type="InterPro" id="IPR036770">
    <property type="entry name" value="Ankyrin_rpt-contain_sf"/>
</dbReference>
<evidence type="ECO:0000256" key="1">
    <source>
        <dbReference type="ARBA" id="ARBA00022737"/>
    </source>
</evidence>
<accession>A0AAV4AZD1</accession>
<dbReference type="SUPFAM" id="SSF48403">
    <property type="entry name" value="Ankyrin repeat"/>
    <property type="match status" value="1"/>
</dbReference>
<feature type="repeat" description="ANK" evidence="3">
    <location>
        <begin position="15"/>
        <end position="47"/>
    </location>
</feature>
<sequence length="131" mass="14055">MLLEAGADPNKLNSEGNAALHLATSRHTLGVLSKLLDAGADLEVPDFDGRTPLLLAAASGEEKRIRLLKSYGANTTASDNDGNTALSLALERYIPMKAETLRLLAQNKDVIKQTGKGWTDSFDISSTKFQL</sequence>
<dbReference type="SMART" id="SM00248">
    <property type="entry name" value="ANK"/>
    <property type="match status" value="3"/>
</dbReference>
<dbReference type="PROSITE" id="PS50297">
    <property type="entry name" value="ANK_REP_REGION"/>
    <property type="match status" value="2"/>
</dbReference>
<reference evidence="4 5" key="1">
    <citation type="journal article" date="2021" name="Elife">
        <title>Chloroplast acquisition without the gene transfer in kleptoplastic sea slugs, Plakobranchus ocellatus.</title>
        <authorList>
            <person name="Maeda T."/>
            <person name="Takahashi S."/>
            <person name="Yoshida T."/>
            <person name="Shimamura S."/>
            <person name="Takaki Y."/>
            <person name="Nagai Y."/>
            <person name="Toyoda A."/>
            <person name="Suzuki Y."/>
            <person name="Arimoto A."/>
            <person name="Ishii H."/>
            <person name="Satoh N."/>
            <person name="Nishiyama T."/>
            <person name="Hasebe M."/>
            <person name="Maruyama T."/>
            <person name="Minagawa J."/>
            <person name="Obokata J."/>
            <person name="Shigenobu S."/>
        </authorList>
    </citation>
    <scope>NUCLEOTIDE SEQUENCE [LARGE SCALE GENOMIC DNA]</scope>
</reference>